<keyword evidence="1 2" id="KW-0456">Lyase</keyword>
<evidence type="ECO:0000256" key="2">
    <source>
        <dbReference type="RuleBase" id="RU366034"/>
    </source>
</evidence>
<name>A0ABV3DW54_9ACTN</name>
<gene>
    <name evidence="3" type="ORF">AB0C36_41550</name>
</gene>
<evidence type="ECO:0000313" key="4">
    <source>
        <dbReference type="Proteomes" id="UP001551482"/>
    </source>
</evidence>
<dbReference type="InterPro" id="IPR008949">
    <property type="entry name" value="Isoprenoid_synthase_dom_sf"/>
</dbReference>
<protein>
    <recommendedName>
        <fullName evidence="2">Terpene synthase</fullName>
        <ecNumber evidence="2">4.2.3.-</ecNumber>
    </recommendedName>
</protein>
<organism evidence="3 4">
    <name type="scientific">Streptodolium elevatio</name>
    <dbReference type="NCBI Taxonomy" id="3157996"/>
    <lineage>
        <taxon>Bacteria</taxon>
        <taxon>Bacillati</taxon>
        <taxon>Actinomycetota</taxon>
        <taxon>Actinomycetes</taxon>
        <taxon>Kitasatosporales</taxon>
        <taxon>Streptomycetaceae</taxon>
        <taxon>Streptodolium</taxon>
    </lineage>
</organism>
<dbReference type="SUPFAM" id="SSF48576">
    <property type="entry name" value="Terpenoid synthases"/>
    <property type="match status" value="1"/>
</dbReference>
<reference evidence="3 4" key="1">
    <citation type="submission" date="2024-06" db="EMBL/GenBank/DDBJ databases">
        <title>The Natural Products Discovery Center: Release of the First 8490 Sequenced Strains for Exploring Actinobacteria Biosynthetic Diversity.</title>
        <authorList>
            <person name="Kalkreuter E."/>
            <person name="Kautsar S.A."/>
            <person name="Yang D."/>
            <person name="Bader C.D."/>
            <person name="Teijaro C.N."/>
            <person name="Fluegel L."/>
            <person name="Davis C.M."/>
            <person name="Simpson J.R."/>
            <person name="Lauterbach L."/>
            <person name="Steele A.D."/>
            <person name="Gui C."/>
            <person name="Meng S."/>
            <person name="Li G."/>
            <person name="Viehrig K."/>
            <person name="Ye F."/>
            <person name="Su P."/>
            <person name="Kiefer A.F."/>
            <person name="Nichols A."/>
            <person name="Cepeda A.J."/>
            <person name="Yan W."/>
            <person name="Fan B."/>
            <person name="Jiang Y."/>
            <person name="Adhikari A."/>
            <person name="Zheng C.-J."/>
            <person name="Schuster L."/>
            <person name="Cowan T.M."/>
            <person name="Smanski M.J."/>
            <person name="Chevrette M.G."/>
            <person name="De Carvalho L.P.S."/>
            <person name="Shen B."/>
        </authorList>
    </citation>
    <scope>NUCLEOTIDE SEQUENCE [LARGE SCALE GENOMIC DNA]</scope>
    <source>
        <strain evidence="3 4">NPDC048946</strain>
    </source>
</reference>
<sequence length="350" mass="39437">MTQILAVPPLYSPFPPAIHPRHAEIDRQTAEWADKFGIGTDELRGRLVAQEIGAFASRVLPEGQEDAVRILADFILWLFGVDDGHCEEGPAGTDPRELVAVLSRLVRIAQNPEVPMMTDDPLAGALRDLRRRISLLASPAQVARWVDALREYFMSVVWEASHRSLGTVPDLNDYTLMRLYDGATSVFLPVLEFAHGYDLRPDERDSVRVRALAEMAFFVITWDNDIVSFHKESRGDGYYLNVLKVLGSEYGLSPSEALPVAIAQRDRVLVLFLRERARLLASAGPELRQYLRSLGAFIRAAQDWGVTSVRYTTPGDPAELPERFRDTPTDWDREPLPIPAIAWWWEIPPP</sequence>
<keyword evidence="2" id="KW-0479">Metal-binding</keyword>
<dbReference type="NCBIfam" id="NF041565">
    <property type="entry name" value="selin_dien_syn"/>
    <property type="match status" value="1"/>
</dbReference>
<evidence type="ECO:0000256" key="1">
    <source>
        <dbReference type="ARBA" id="ARBA00023239"/>
    </source>
</evidence>
<accession>A0ABV3DW54</accession>
<dbReference type="PANTHER" id="PTHR35201:SF4">
    <property type="entry name" value="BETA-PINACENE SYNTHASE-RELATED"/>
    <property type="match status" value="1"/>
</dbReference>
<dbReference type="Pfam" id="PF19086">
    <property type="entry name" value="Terpene_syn_C_2"/>
    <property type="match status" value="1"/>
</dbReference>
<dbReference type="GO" id="GO:0016829">
    <property type="term" value="F:lyase activity"/>
    <property type="evidence" value="ECO:0007669"/>
    <property type="project" value="UniProtKB-KW"/>
</dbReference>
<dbReference type="PANTHER" id="PTHR35201">
    <property type="entry name" value="TERPENE SYNTHASE"/>
    <property type="match status" value="1"/>
</dbReference>
<dbReference type="EMBL" id="JBEZFP010000220">
    <property type="protein sequence ID" value="MEU8139970.1"/>
    <property type="molecule type" value="Genomic_DNA"/>
</dbReference>
<dbReference type="SFLD" id="SFLDS00005">
    <property type="entry name" value="Isoprenoid_Synthase_Type_I"/>
    <property type="match status" value="1"/>
</dbReference>
<dbReference type="InterPro" id="IPR048143">
    <property type="entry name" value="Selin_dien_syn"/>
</dbReference>
<keyword evidence="2" id="KW-0460">Magnesium</keyword>
<dbReference type="Proteomes" id="UP001551482">
    <property type="component" value="Unassembled WGS sequence"/>
</dbReference>
<dbReference type="Gene3D" id="1.10.600.10">
    <property type="entry name" value="Farnesyl Diphosphate Synthase"/>
    <property type="match status" value="1"/>
</dbReference>
<comment type="caution">
    <text evidence="3">The sequence shown here is derived from an EMBL/GenBank/DDBJ whole genome shotgun (WGS) entry which is preliminary data.</text>
</comment>
<evidence type="ECO:0000313" key="3">
    <source>
        <dbReference type="EMBL" id="MEU8139970.1"/>
    </source>
</evidence>
<keyword evidence="4" id="KW-1185">Reference proteome</keyword>
<comment type="cofactor">
    <cofactor evidence="2">
        <name>Mg(2+)</name>
        <dbReference type="ChEBI" id="CHEBI:18420"/>
    </cofactor>
</comment>
<comment type="similarity">
    <text evidence="2">Belongs to the terpene synthase family.</text>
</comment>
<dbReference type="SFLD" id="SFLDG01020">
    <property type="entry name" value="Terpene_Cyclase_Like_2"/>
    <property type="match status" value="1"/>
</dbReference>
<proteinExistence type="inferred from homology"/>
<dbReference type="RefSeq" id="WP_358364610.1">
    <property type="nucleotide sequence ID" value="NZ_JBEZFP010000220.1"/>
</dbReference>
<dbReference type="InterPro" id="IPR034686">
    <property type="entry name" value="Terpene_cyclase-like_2"/>
</dbReference>
<dbReference type="EC" id="4.2.3.-" evidence="2"/>